<evidence type="ECO:0008006" key="3">
    <source>
        <dbReference type="Google" id="ProtNLM"/>
    </source>
</evidence>
<dbReference type="Pfam" id="PF08843">
    <property type="entry name" value="AbiEii"/>
    <property type="match status" value="1"/>
</dbReference>
<dbReference type="Proteomes" id="UP000188145">
    <property type="component" value="Chromosome"/>
</dbReference>
<organism evidence="1 2">
    <name type="scientific">Tessaracoccus aquimaris</name>
    <dbReference type="NCBI Taxonomy" id="1332264"/>
    <lineage>
        <taxon>Bacteria</taxon>
        <taxon>Bacillati</taxon>
        <taxon>Actinomycetota</taxon>
        <taxon>Actinomycetes</taxon>
        <taxon>Propionibacteriales</taxon>
        <taxon>Propionibacteriaceae</taxon>
        <taxon>Tessaracoccus</taxon>
    </lineage>
</organism>
<protein>
    <recommendedName>
        <fullName evidence="3">Nucleotidyl transferase AbiEii/AbiGii toxin family protein</fullName>
    </recommendedName>
</protein>
<sequence length="281" mass="30828">MSYAGVPTSVRSLEQRIRNLEGNDGLAQRRRISMALVVVGQMLPAGAIKGGSAMALRYGRGTRFTRDLDAARIEPLAVFRARFEESLATGWAGFTGRLVEKAAPRPAAVPTAYVMQPFEVKLDYRGRPWCTVIFELGHNEIGDAEQPEFRLADDLAALFTDVGLQAPKPVPVMRVDHQIAQKLHAVSGVGSERARDLVDLQLLDDREDLELGEVAETCARLFAYRRQQAWPPTVDVTEGWESLYAEASDGLGVLPSVEGAVAWVNSFIRRITSMGSSEATE</sequence>
<dbReference type="OrthoDB" id="3199565at2"/>
<keyword evidence="2" id="KW-1185">Reference proteome</keyword>
<proteinExistence type="predicted"/>
<accession>A0A1Q2CPB3</accession>
<dbReference type="EMBL" id="CP019606">
    <property type="protein sequence ID" value="AQP47915.1"/>
    <property type="molecule type" value="Genomic_DNA"/>
</dbReference>
<dbReference type="AlphaFoldDB" id="A0A1Q2CPB3"/>
<gene>
    <name evidence="1" type="ORF">BW730_10830</name>
</gene>
<reference evidence="2" key="1">
    <citation type="submission" date="2017-02" db="EMBL/GenBank/DDBJ databases">
        <title>Tessaracoccus aquaemaris sp. nov., isolated from the intestine of a Korean rockfish, Sebastes schlegelii, in a marine aquaculture pond.</title>
        <authorList>
            <person name="Tak E.J."/>
            <person name="Bae J.-W."/>
        </authorList>
    </citation>
    <scope>NUCLEOTIDE SEQUENCE [LARGE SCALE GENOMIC DNA]</scope>
    <source>
        <strain evidence="2">NSG39</strain>
    </source>
</reference>
<name>A0A1Q2CPB3_9ACTN</name>
<evidence type="ECO:0000313" key="2">
    <source>
        <dbReference type="Proteomes" id="UP000188145"/>
    </source>
</evidence>
<dbReference type="InterPro" id="IPR014942">
    <property type="entry name" value="AbiEii"/>
</dbReference>
<dbReference type="KEGG" id="tes:BW730_10830"/>
<dbReference type="STRING" id="1332264.BW730_10830"/>
<evidence type="ECO:0000313" key="1">
    <source>
        <dbReference type="EMBL" id="AQP47915.1"/>
    </source>
</evidence>